<name>A0ABP7WAA5_9ACTN</name>
<dbReference type="EMBL" id="BAAAZG010000038">
    <property type="protein sequence ID" value="GAA4084665.1"/>
    <property type="molecule type" value="Genomic_DNA"/>
</dbReference>
<dbReference type="SUPFAM" id="SSF69318">
    <property type="entry name" value="Integrin alpha N-terminal domain"/>
    <property type="match status" value="1"/>
</dbReference>
<comment type="caution">
    <text evidence="3">The sequence shown here is derived from an EMBL/GenBank/DDBJ whole genome shotgun (WGS) entry which is preliminary data.</text>
</comment>
<dbReference type="Proteomes" id="UP001500683">
    <property type="component" value="Unassembled WGS sequence"/>
</dbReference>
<dbReference type="InterPro" id="IPR011519">
    <property type="entry name" value="UnbV_ASPIC"/>
</dbReference>
<keyword evidence="4" id="KW-1185">Reference proteome</keyword>
<dbReference type="RefSeq" id="WP_344952284.1">
    <property type="nucleotide sequence ID" value="NZ_BAAAZG010000038.1"/>
</dbReference>
<dbReference type="Pfam" id="PF07593">
    <property type="entry name" value="UnbV_ASPIC"/>
    <property type="match status" value="1"/>
</dbReference>
<feature type="domain" description="ASPIC/UnbV" evidence="2">
    <location>
        <begin position="560"/>
        <end position="616"/>
    </location>
</feature>
<dbReference type="Pfam" id="PF01839">
    <property type="entry name" value="FG-GAP"/>
    <property type="match status" value="1"/>
</dbReference>
<accession>A0ABP7WAA5</accession>
<dbReference type="InterPro" id="IPR027039">
    <property type="entry name" value="Crtac1"/>
</dbReference>
<dbReference type="PANTHER" id="PTHR16026:SF0">
    <property type="entry name" value="CARTILAGE ACIDIC PROTEIN 1"/>
    <property type="match status" value="1"/>
</dbReference>
<dbReference type="PANTHER" id="PTHR16026">
    <property type="entry name" value="CARTILAGE ACIDIC PROTEIN 1"/>
    <property type="match status" value="1"/>
</dbReference>
<dbReference type="Pfam" id="PF13517">
    <property type="entry name" value="FG-GAP_3"/>
    <property type="match status" value="1"/>
</dbReference>
<organism evidence="3 4">
    <name type="scientific">Actinomadura miaoliensis</name>
    <dbReference type="NCBI Taxonomy" id="430685"/>
    <lineage>
        <taxon>Bacteria</taxon>
        <taxon>Bacillati</taxon>
        <taxon>Actinomycetota</taxon>
        <taxon>Actinomycetes</taxon>
        <taxon>Streptosporangiales</taxon>
        <taxon>Thermomonosporaceae</taxon>
        <taxon>Actinomadura</taxon>
    </lineage>
</organism>
<proteinExistence type="predicted"/>
<evidence type="ECO:0000259" key="2">
    <source>
        <dbReference type="Pfam" id="PF07593"/>
    </source>
</evidence>
<evidence type="ECO:0000256" key="1">
    <source>
        <dbReference type="ARBA" id="ARBA00022729"/>
    </source>
</evidence>
<dbReference type="InterPro" id="IPR013517">
    <property type="entry name" value="FG-GAP"/>
</dbReference>
<sequence length="648" mass="69818">MIARSRARLVQICSVILLLVAWQVATLPDASQAELRRLAAGFAFERVPLNDAVVPREVRAVAPAYRHIRHWISSVGAAVALADVDGNGRPDEFCVVDPRDDSVTLAPVPHTGARFPATLLTPAGALPYDATMAPMGCTPGDYNEDGRPDVMVHYWGRSPVLFLRTPAPLGTARAFAPRELVTPYQVWNTNAVTLADVDGDGHTDIVVGNYFPDRARVLDTAARQSELVMQRSMSAAYNGGVNRILLWRSGAGGEQPDASFGAVPQPFPDRVAKGWTLATGAQDLDGDGRPELYFANDFGPDRLLRNQSEPGRVRLRLVEGTRHLTTPKSKVLGKDSFKGMGVAFTDLNTDGVPDMVVSNITEQYGLLESNFAWLSTRRDVLRGGTAHYDDHSESLGLSRSGWGWDVKTGDFAGTGTDQILQATGFVRGRVNRWPELQELAMTNDDLLARPGAWPRFAPGRDDVSGDDPNPFFVRGADGRFHDLARRLGVADPGVSRGLALADVDRDGRLDFAVANQWRQSQFYRNTRAARPPYLGLRLLRPAGTCQDASRGSAGVALTPAIGAAARVDAGGRGVRVRQAYPANGHAGVSSPDLLFGLPAGTTARTAAAPVTVSWRDACGVLRTGRIRLAPGWHDLVLASDGSIREKAS</sequence>
<dbReference type="InterPro" id="IPR028994">
    <property type="entry name" value="Integrin_alpha_N"/>
</dbReference>
<reference evidence="4" key="1">
    <citation type="journal article" date="2019" name="Int. J. Syst. Evol. Microbiol.">
        <title>The Global Catalogue of Microorganisms (GCM) 10K type strain sequencing project: providing services to taxonomists for standard genome sequencing and annotation.</title>
        <authorList>
            <consortium name="The Broad Institute Genomics Platform"/>
            <consortium name="The Broad Institute Genome Sequencing Center for Infectious Disease"/>
            <person name="Wu L."/>
            <person name="Ma J."/>
        </authorList>
    </citation>
    <scope>NUCLEOTIDE SEQUENCE [LARGE SCALE GENOMIC DNA]</scope>
    <source>
        <strain evidence="4">JCM 16702</strain>
    </source>
</reference>
<keyword evidence="1" id="KW-0732">Signal</keyword>
<dbReference type="Gene3D" id="2.130.10.130">
    <property type="entry name" value="Integrin alpha, N-terminal"/>
    <property type="match status" value="2"/>
</dbReference>
<protein>
    <submittedName>
        <fullName evidence="3">CRTAC1 family protein</fullName>
    </submittedName>
</protein>
<evidence type="ECO:0000313" key="4">
    <source>
        <dbReference type="Proteomes" id="UP001500683"/>
    </source>
</evidence>
<gene>
    <name evidence="3" type="ORF">GCM10022214_50620</name>
</gene>
<evidence type="ECO:0000313" key="3">
    <source>
        <dbReference type="EMBL" id="GAA4084665.1"/>
    </source>
</evidence>